<protein>
    <submittedName>
        <fullName evidence="3">ThiF family adenylyltransferase</fullName>
    </submittedName>
</protein>
<feature type="domain" description="Methyltransferase" evidence="2">
    <location>
        <begin position="336"/>
        <end position="428"/>
    </location>
</feature>
<evidence type="ECO:0000313" key="3">
    <source>
        <dbReference type="EMBL" id="MFB5683037.1"/>
    </source>
</evidence>
<comment type="caution">
    <text evidence="3">The sequence shown here is derived from an EMBL/GenBank/DDBJ whole genome shotgun (WGS) entry which is preliminary data.</text>
</comment>
<gene>
    <name evidence="3" type="ORF">ACE3NQ_19145</name>
</gene>
<dbReference type="RefSeq" id="WP_375526777.1">
    <property type="nucleotide sequence ID" value="NZ_JBHILM010000022.1"/>
</dbReference>
<dbReference type="Proteomes" id="UP001580407">
    <property type="component" value="Unassembled WGS sequence"/>
</dbReference>
<dbReference type="SUPFAM" id="SSF53335">
    <property type="entry name" value="S-adenosyl-L-methionine-dependent methyltransferases"/>
    <property type="match status" value="1"/>
</dbReference>
<sequence length="545" mass="61802">MTEEEIESLVNELLDNEILTSISYDRENRYSRHHLYFDMIGLDPQRAQEVLSKKKVGLIGMGGIGSNVAMNLAGAGIGTLVFSDGDTIETSNLTRQFLYNESHVGKLKVETAVNQLSRLNSTIKLIPVVESIAGEDLFERHFYDCDFIVLSADSPMFIHEWINNAALRYGFAYSNAGYIESFGVVGPLVIPGVTSCYECYKKDGDLYRFSDDHDELNTNLNTSYQAPSYGPLNALVASIQANEVIRYLLGEKTKSAGNRLLINSENYRIYEEKFERNMNCPKCSHVLASADTPSLLKRNKTLSEIYTEERENNSFNFILLDNLMDKLVKIRPNTRILDVGCATGEQTLRFAAKGAHVVANDISREMLDLLEAKISPHVKGLIQTLHGDIEYLNVDGQFDYIVCNNILDYLADIKSTIHKFYKLLNSKGTLIVSLPHPIKNVGFWKKEFYNGKWNYEEFNIMGYFEEGKITKSRENKDGEVVVDAIETYHRTTESYFQAFVQAGFQVVSLLEPKPTDSYHVSHPILFEKCSKIPYFQVFVLKRGNV</sequence>
<dbReference type="Pfam" id="PF13649">
    <property type="entry name" value="Methyltransf_25"/>
    <property type="match status" value="1"/>
</dbReference>
<evidence type="ECO:0000313" key="4">
    <source>
        <dbReference type="Proteomes" id="UP001580407"/>
    </source>
</evidence>
<dbReference type="InterPro" id="IPR045886">
    <property type="entry name" value="ThiF/MoeB/HesA"/>
</dbReference>
<organism evidence="3 4">
    <name type="scientific">Paenibacillus terreus</name>
    <dbReference type="NCBI Taxonomy" id="1387834"/>
    <lineage>
        <taxon>Bacteria</taxon>
        <taxon>Bacillati</taxon>
        <taxon>Bacillota</taxon>
        <taxon>Bacilli</taxon>
        <taxon>Bacillales</taxon>
        <taxon>Paenibacillaceae</taxon>
        <taxon>Paenibacillus</taxon>
    </lineage>
</organism>
<dbReference type="InterPro" id="IPR029063">
    <property type="entry name" value="SAM-dependent_MTases_sf"/>
</dbReference>
<evidence type="ECO:0000259" key="2">
    <source>
        <dbReference type="Pfam" id="PF13649"/>
    </source>
</evidence>
<accession>A0ABV5BC40</accession>
<dbReference type="GO" id="GO:0016779">
    <property type="term" value="F:nucleotidyltransferase activity"/>
    <property type="evidence" value="ECO:0007669"/>
    <property type="project" value="UniProtKB-KW"/>
</dbReference>
<dbReference type="SUPFAM" id="SSF69572">
    <property type="entry name" value="Activating enzymes of the ubiquitin-like proteins"/>
    <property type="match status" value="1"/>
</dbReference>
<dbReference type="CDD" id="cd02440">
    <property type="entry name" value="AdoMet_MTases"/>
    <property type="match status" value="1"/>
</dbReference>
<dbReference type="PANTHER" id="PTHR10953:SF102">
    <property type="entry name" value="ADENYLYLTRANSFERASE AND SULFURTRANSFERASE MOCS3"/>
    <property type="match status" value="1"/>
</dbReference>
<dbReference type="InterPro" id="IPR000594">
    <property type="entry name" value="ThiF_NAD_FAD-bd"/>
</dbReference>
<dbReference type="EMBL" id="JBHILM010000022">
    <property type="protein sequence ID" value="MFB5683037.1"/>
    <property type="molecule type" value="Genomic_DNA"/>
</dbReference>
<keyword evidence="3" id="KW-0548">Nucleotidyltransferase</keyword>
<dbReference type="Gene3D" id="3.40.50.720">
    <property type="entry name" value="NAD(P)-binding Rossmann-like Domain"/>
    <property type="match status" value="1"/>
</dbReference>
<name>A0ABV5BC40_9BACL</name>
<dbReference type="Gene3D" id="3.40.50.150">
    <property type="entry name" value="Vaccinia Virus protein VP39"/>
    <property type="match status" value="1"/>
</dbReference>
<dbReference type="Pfam" id="PF00899">
    <property type="entry name" value="ThiF"/>
    <property type="match status" value="1"/>
</dbReference>
<dbReference type="InterPro" id="IPR041698">
    <property type="entry name" value="Methyltransf_25"/>
</dbReference>
<dbReference type="InterPro" id="IPR035985">
    <property type="entry name" value="Ubiquitin-activating_enz"/>
</dbReference>
<keyword evidence="3" id="KW-0808">Transferase</keyword>
<proteinExistence type="predicted"/>
<feature type="domain" description="THIF-type NAD/FAD binding fold" evidence="1">
    <location>
        <begin position="45"/>
        <end position="281"/>
    </location>
</feature>
<dbReference type="PANTHER" id="PTHR10953">
    <property type="entry name" value="UBIQUITIN-ACTIVATING ENZYME E1"/>
    <property type="match status" value="1"/>
</dbReference>
<keyword evidence="4" id="KW-1185">Reference proteome</keyword>
<evidence type="ECO:0000259" key="1">
    <source>
        <dbReference type="Pfam" id="PF00899"/>
    </source>
</evidence>
<reference evidence="3 4" key="1">
    <citation type="submission" date="2024-09" db="EMBL/GenBank/DDBJ databases">
        <authorList>
            <person name="Ruan L."/>
        </authorList>
    </citation>
    <scope>NUCLEOTIDE SEQUENCE [LARGE SCALE GENOMIC DNA]</scope>
    <source>
        <strain evidence="3 4">D33</strain>
    </source>
</reference>